<keyword evidence="11" id="KW-1185">Reference proteome</keyword>
<dbReference type="EC" id="1.5.1.3" evidence="3 8"/>
<dbReference type="InterPro" id="IPR024072">
    <property type="entry name" value="DHFR-like_dom_sf"/>
</dbReference>
<dbReference type="RefSeq" id="WP_212904038.1">
    <property type="nucleotide sequence ID" value="NZ_BOPZ01000016.1"/>
</dbReference>
<reference evidence="10" key="1">
    <citation type="submission" date="2021-03" db="EMBL/GenBank/DDBJ databases">
        <title>Taxonomic study of Clostridium polyendosporum from meadow-gley soil under rice.</title>
        <authorList>
            <person name="Kobayashi H."/>
            <person name="Tanizawa Y."/>
            <person name="Yagura M."/>
        </authorList>
    </citation>
    <scope>NUCLEOTIDE SEQUENCE</scope>
    <source>
        <strain evidence="10">JCM 30710</strain>
    </source>
</reference>
<dbReference type="EMBL" id="BOPZ01000016">
    <property type="protein sequence ID" value="GIM29340.1"/>
    <property type="molecule type" value="Genomic_DNA"/>
</dbReference>
<feature type="domain" description="DHFR" evidence="9">
    <location>
        <begin position="1"/>
        <end position="162"/>
    </location>
</feature>
<dbReference type="PANTHER" id="PTHR48069:SF3">
    <property type="entry name" value="DIHYDROFOLATE REDUCTASE"/>
    <property type="match status" value="1"/>
</dbReference>
<evidence type="ECO:0000313" key="11">
    <source>
        <dbReference type="Proteomes" id="UP000679179"/>
    </source>
</evidence>
<evidence type="ECO:0000256" key="2">
    <source>
        <dbReference type="ARBA" id="ARBA00009539"/>
    </source>
</evidence>
<dbReference type="PROSITE" id="PS51330">
    <property type="entry name" value="DHFR_2"/>
    <property type="match status" value="1"/>
</dbReference>
<evidence type="ECO:0000256" key="6">
    <source>
        <dbReference type="ARBA" id="ARBA00023002"/>
    </source>
</evidence>
<dbReference type="AlphaFoldDB" id="A0A919VGF7"/>
<dbReference type="InterPro" id="IPR001796">
    <property type="entry name" value="DHFR_dom"/>
</dbReference>
<dbReference type="GO" id="GO:0046654">
    <property type="term" value="P:tetrahydrofolate biosynthetic process"/>
    <property type="evidence" value="ECO:0007669"/>
    <property type="project" value="InterPro"/>
</dbReference>
<evidence type="ECO:0000313" key="10">
    <source>
        <dbReference type="EMBL" id="GIM29340.1"/>
    </source>
</evidence>
<dbReference type="PIRSF" id="PIRSF000194">
    <property type="entry name" value="DHFR"/>
    <property type="match status" value="1"/>
</dbReference>
<name>A0A919VGF7_9CLOT</name>
<protein>
    <recommendedName>
        <fullName evidence="3 8">Dihydrofolate reductase</fullName>
        <ecNumber evidence="3 8">1.5.1.3</ecNumber>
    </recommendedName>
</protein>
<sequence>MLSIIVAVAQNGVIGKNNDLIWHLPEDLKRFKKITQGHKIIMGRKTFDSLPGVLPNRHHIILTRDKNFTIDDTNIEVVYSVQHIIETYKDTDEEIFIIGGGEIYTQLLPHTNKLYLTKVKKDFEGDTHFPEINFDEWKVVDRQIGVENEQNKLPYEFLILSK</sequence>
<evidence type="ECO:0000256" key="8">
    <source>
        <dbReference type="PIRNR" id="PIRNR000194"/>
    </source>
</evidence>
<accession>A0A919VGF7</accession>
<keyword evidence="5 8" id="KW-0521">NADP</keyword>
<dbReference type="PRINTS" id="PR00070">
    <property type="entry name" value="DHFR"/>
</dbReference>
<comment type="catalytic activity">
    <reaction evidence="8">
        <text>(6S)-5,6,7,8-tetrahydrofolate + NADP(+) = 7,8-dihydrofolate + NADPH + H(+)</text>
        <dbReference type="Rhea" id="RHEA:15009"/>
        <dbReference type="ChEBI" id="CHEBI:15378"/>
        <dbReference type="ChEBI" id="CHEBI:57451"/>
        <dbReference type="ChEBI" id="CHEBI:57453"/>
        <dbReference type="ChEBI" id="CHEBI:57783"/>
        <dbReference type="ChEBI" id="CHEBI:58349"/>
        <dbReference type="EC" id="1.5.1.3"/>
    </reaction>
</comment>
<dbReference type="FunFam" id="3.40.430.10:FF:000001">
    <property type="entry name" value="Dihydrofolate reductase"/>
    <property type="match status" value="1"/>
</dbReference>
<dbReference type="Proteomes" id="UP000679179">
    <property type="component" value="Unassembled WGS sequence"/>
</dbReference>
<gene>
    <name evidence="10" type="primary">dfrA</name>
    <name evidence="10" type="ORF">CPJCM30710_20060</name>
</gene>
<keyword evidence="4 8" id="KW-0554">One-carbon metabolism</keyword>
<evidence type="ECO:0000256" key="7">
    <source>
        <dbReference type="ARBA" id="ARBA00025067"/>
    </source>
</evidence>
<evidence type="ECO:0000259" key="9">
    <source>
        <dbReference type="PROSITE" id="PS51330"/>
    </source>
</evidence>
<comment type="similarity">
    <text evidence="2 8">Belongs to the dihydrofolate reductase family.</text>
</comment>
<proteinExistence type="inferred from homology"/>
<dbReference type="GO" id="GO:0070401">
    <property type="term" value="F:NADP+ binding"/>
    <property type="evidence" value="ECO:0007669"/>
    <property type="project" value="UniProtKB-ARBA"/>
</dbReference>
<dbReference type="PANTHER" id="PTHR48069">
    <property type="entry name" value="DIHYDROFOLATE REDUCTASE"/>
    <property type="match status" value="1"/>
</dbReference>
<dbReference type="InterPro" id="IPR012259">
    <property type="entry name" value="DHFR"/>
</dbReference>
<comment type="pathway">
    <text evidence="1 8">Cofactor biosynthesis; tetrahydrofolate biosynthesis; 5,6,7,8-tetrahydrofolate from 7,8-dihydrofolate: step 1/1.</text>
</comment>
<dbReference type="Pfam" id="PF00186">
    <property type="entry name" value="DHFR_1"/>
    <property type="match status" value="1"/>
</dbReference>
<evidence type="ECO:0000256" key="4">
    <source>
        <dbReference type="ARBA" id="ARBA00022563"/>
    </source>
</evidence>
<dbReference type="GO" id="GO:0046655">
    <property type="term" value="P:folic acid metabolic process"/>
    <property type="evidence" value="ECO:0007669"/>
    <property type="project" value="TreeGrafter"/>
</dbReference>
<comment type="caution">
    <text evidence="10">The sequence shown here is derived from an EMBL/GenBank/DDBJ whole genome shotgun (WGS) entry which is preliminary data.</text>
</comment>
<evidence type="ECO:0000256" key="3">
    <source>
        <dbReference type="ARBA" id="ARBA00012856"/>
    </source>
</evidence>
<dbReference type="SUPFAM" id="SSF53597">
    <property type="entry name" value="Dihydrofolate reductase-like"/>
    <property type="match status" value="1"/>
</dbReference>
<dbReference type="GO" id="GO:0004146">
    <property type="term" value="F:dihydrofolate reductase activity"/>
    <property type="evidence" value="ECO:0007669"/>
    <property type="project" value="UniProtKB-EC"/>
</dbReference>
<dbReference type="Gene3D" id="3.40.430.10">
    <property type="entry name" value="Dihydrofolate Reductase, subunit A"/>
    <property type="match status" value="1"/>
</dbReference>
<dbReference type="CDD" id="cd00209">
    <property type="entry name" value="DHFR"/>
    <property type="match status" value="1"/>
</dbReference>
<organism evidence="10 11">
    <name type="scientific">Clostridium polyendosporum</name>
    <dbReference type="NCBI Taxonomy" id="69208"/>
    <lineage>
        <taxon>Bacteria</taxon>
        <taxon>Bacillati</taxon>
        <taxon>Bacillota</taxon>
        <taxon>Clostridia</taxon>
        <taxon>Eubacteriales</taxon>
        <taxon>Clostridiaceae</taxon>
        <taxon>Clostridium</taxon>
    </lineage>
</organism>
<dbReference type="GO" id="GO:0046452">
    <property type="term" value="P:dihydrofolate metabolic process"/>
    <property type="evidence" value="ECO:0007669"/>
    <property type="project" value="TreeGrafter"/>
</dbReference>
<evidence type="ECO:0000256" key="1">
    <source>
        <dbReference type="ARBA" id="ARBA00004903"/>
    </source>
</evidence>
<comment type="function">
    <text evidence="7 8">Key enzyme in folate metabolism. Catalyzes an essential reaction for de novo glycine and purine synthesis, and for DNA precursor synthesis.</text>
</comment>
<dbReference type="GO" id="GO:0005829">
    <property type="term" value="C:cytosol"/>
    <property type="evidence" value="ECO:0007669"/>
    <property type="project" value="TreeGrafter"/>
</dbReference>
<evidence type="ECO:0000256" key="5">
    <source>
        <dbReference type="ARBA" id="ARBA00022857"/>
    </source>
</evidence>
<keyword evidence="6 8" id="KW-0560">Oxidoreductase</keyword>
<dbReference type="GO" id="GO:0006730">
    <property type="term" value="P:one-carbon metabolic process"/>
    <property type="evidence" value="ECO:0007669"/>
    <property type="project" value="UniProtKB-KW"/>
</dbReference>